<protein>
    <submittedName>
        <fullName evidence="2">Uncharacterized protein</fullName>
    </submittedName>
</protein>
<keyword evidence="1" id="KW-0732">Signal</keyword>
<comment type="caution">
    <text evidence="2">The sequence shown here is derived from an EMBL/GenBank/DDBJ whole genome shotgun (WGS) entry which is preliminary data.</text>
</comment>
<organism evidence="2 3">
    <name type="scientific">Lyophyllum shimeji</name>
    <name type="common">Hon-shimeji</name>
    <name type="synonym">Tricholoma shimeji</name>
    <dbReference type="NCBI Taxonomy" id="47721"/>
    <lineage>
        <taxon>Eukaryota</taxon>
        <taxon>Fungi</taxon>
        <taxon>Dikarya</taxon>
        <taxon>Basidiomycota</taxon>
        <taxon>Agaricomycotina</taxon>
        <taxon>Agaricomycetes</taxon>
        <taxon>Agaricomycetidae</taxon>
        <taxon>Agaricales</taxon>
        <taxon>Tricholomatineae</taxon>
        <taxon>Lyophyllaceae</taxon>
        <taxon>Lyophyllum</taxon>
    </lineage>
</organism>
<dbReference type="AlphaFoldDB" id="A0A9P3UM61"/>
<evidence type="ECO:0000256" key="1">
    <source>
        <dbReference type="SAM" id="SignalP"/>
    </source>
</evidence>
<dbReference type="EMBL" id="BRPK01000005">
    <property type="protein sequence ID" value="GLB38348.1"/>
    <property type="molecule type" value="Genomic_DNA"/>
</dbReference>
<feature type="signal peptide" evidence="1">
    <location>
        <begin position="1"/>
        <end position="21"/>
    </location>
</feature>
<proteinExistence type="predicted"/>
<sequence length="244" mass="26538">MFSKIFTSLLLVAALTAGVVAKPVPKNRLSMSRRTDSHSLSSWGGISSLDGFDNFYGVGNYDGSQHFSQTIIQEKQLVCHRQQIEIIQQRLVVLQEMAKKIITETVCEVETQTIVFEQFHSGLGSFSHDLRRLSGHQVGYDSNIVSHFSNMVNSDGSLNLDNWGFNGQDVGGHTVVVSGNNWVNSSSPVSVSNAYNAARDAYLSLHPEISSTSPSSVIPTNVVPVPSTVVPSNALPHKLTPLVQ</sequence>
<name>A0A9P3UM61_LYOSH</name>
<evidence type="ECO:0000313" key="3">
    <source>
        <dbReference type="Proteomes" id="UP001063166"/>
    </source>
</evidence>
<keyword evidence="3" id="KW-1185">Reference proteome</keyword>
<evidence type="ECO:0000313" key="2">
    <source>
        <dbReference type="EMBL" id="GLB38348.1"/>
    </source>
</evidence>
<feature type="chain" id="PRO_5040493999" evidence="1">
    <location>
        <begin position="22"/>
        <end position="244"/>
    </location>
</feature>
<accession>A0A9P3UM61</accession>
<dbReference type="OrthoDB" id="3236720at2759"/>
<dbReference type="Proteomes" id="UP001063166">
    <property type="component" value="Unassembled WGS sequence"/>
</dbReference>
<reference evidence="2" key="1">
    <citation type="submission" date="2022-07" db="EMBL/GenBank/DDBJ databases">
        <title>The genome of Lyophyllum shimeji provides insight into the initial evolution of ectomycorrhizal fungal genome.</title>
        <authorList>
            <person name="Kobayashi Y."/>
            <person name="Shibata T."/>
            <person name="Hirakawa H."/>
            <person name="Shigenobu S."/>
            <person name="Nishiyama T."/>
            <person name="Yamada A."/>
            <person name="Hasebe M."/>
            <person name="Kawaguchi M."/>
        </authorList>
    </citation>
    <scope>NUCLEOTIDE SEQUENCE</scope>
    <source>
        <strain evidence="2">AT787</strain>
    </source>
</reference>
<gene>
    <name evidence="2" type="ORF">LshimejAT787_0502130</name>
</gene>